<dbReference type="AlphaFoldDB" id="A0A3R6AZB7"/>
<evidence type="ECO:0000313" key="8">
    <source>
        <dbReference type="Proteomes" id="UP000421408"/>
    </source>
</evidence>
<evidence type="ECO:0000313" key="2">
    <source>
        <dbReference type="EMBL" id="MQN81603.1"/>
    </source>
</evidence>
<dbReference type="EMBL" id="VZAZ01000068">
    <property type="protein sequence ID" value="MQO56795.1"/>
    <property type="molecule type" value="Genomic_DNA"/>
</dbReference>
<dbReference type="EMBL" id="QRYP01000013">
    <property type="protein sequence ID" value="RGU97538.1"/>
    <property type="molecule type" value="Genomic_DNA"/>
</dbReference>
<reference evidence="7 8" key="2">
    <citation type="submission" date="2019-09" db="EMBL/GenBank/DDBJ databases">
        <title>Distinct polysaccharide growth profiles of human intestinal Prevotella copri isolates.</title>
        <authorList>
            <person name="Fehlner-Peach H."/>
            <person name="Magnabosco C."/>
            <person name="Raghavan V."/>
            <person name="Scher J.U."/>
            <person name="Tett A."/>
            <person name="Cox L.M."/>
            <person name="Gottsegen C."/>
            <person name="Watters A."/>
            <person name="Wiltshire- Gordon J.D."/>
            <person name="Segata N."/>
            <person name="Bonneau R."/>
            <person name="Littman D.R."/>
        </authorList>
    </citation>
    <scope>NUCLEOTIDE SEQUENCE [LARGE SCALE GENOMIC DNA]</scope>
    <source>
        <strain evidence="4 7">BVe41219</strain>
        <strain evidence="9">iA622</strain>
        <strain evidence="2">IA622</strain>
        <strain evidence="3">IAA108</strain>
        <strain evidence="8">iAA108</strain>
    </source>
</reference>
<sequence>MYIDIILLIIAICYPFIFKYIEQYFSQKGKNAAQKEDVRDIQYESKKGENIATKEDIKEITSQIETVKNEISFEKQRRHEFINQRTERLLKILYLTEKLNEQQGILLYALYDKHSSKRLLSLIEQINGTLLSFLHECRIIYVTVEDKDLTSRVTDLIKDAQAYAGYMCYIASNAASHLTNWEDFLDLAEKHNNATQLLNEAIKSQNGVEQTRKEFENNISDKKEALYESQIKYLSKLNLLFGSEFHLKE</sequence>
<dbReference type="Proteomes" id="UP000285236">
    <property type="component" value="Unassembled WGS sequence"/>
</dbReference>
<dbReference type="Proteomes" id="UP000358159">
    <property type="component" value="Unassembled WGS sequence"/>
</dbReference>
<name>A0A3R6AZB7_9BACT</name>
<dbReference type="EMBL" id="VZCC01000008">
    <property type="protein sequence ID" value="MQN82839.1"/>
    <property type="molecule type" value="Genomic_DNA"/>
</dbReference>
<evidence type="ECO:0000313" key="6">
    <source>
        <dbReference type="Proteomes" id="UP000285236"/>
    </source>
</evidence>
<dbReference type="Proteomes" id="UP000480425">
    <property type="component" value="Unassembled WGS sequence"/>
</dbReference>
<evidence type="ECO:0000313" key="7">
    <source>
        <dbReference type="Proteomes" id="UP000358159"/>
    </source>
</evidence>
<feature type="coiled-coil region" evidence="1">
    <location>
        <begin position="50"/>
        <end position="77"/>
    </location>
</feature>
<evidence type="ECO:0000313" key="3">
    <source>
        <dbReference type="EMBL" id="MQN82839.1"/>
    </source>
</evidence>
<gene>
    <name evidence="5" type="ORF">DWW35_06465</name>
    <name evidence="4" type="ORF">F7D42_14050</name>
    <name evidence="2" type="ORF">F7D73_11735</name>
    <name evidence="3" type="ORF">F7D74_02275</name>
</gene>
<comment type="caution">
    <text evidence="2">The sequence shown here is derived from an EMBL/GenBank/DDBJ whole genome shotgun (WGS) entry which is preliminary data.</text>
</comment>
<dbReference type="OrthoDB" id="1345881at2"/>
<reference evidence="5 6" key="1">
    <citation type="submission" date="2018-08" db="EMBL/GenBank/DDBJ databases">
        <title>A genome reference for cultivated species of the human gut microbiota.</title>
        <authorList>
            <person name="Zou Y."/>
            <person name="Xue W."/>
            <person name="Luo G."/>
        </authorList>
    </citation>
    <scope>NUCLEOTIDE SEQUENCE [LARGE SCALE GENOMIC DNA]</scope>
    <source>
        <strain evidence="5 6">AF15-25</strain>
    </source>
</reference>
<organism evidence="2 9">
    <name type="scientific">Segatella copri</name>
    <dbReference type="NCBI Taxonomy" id="165179"/>
    <lineage>
        <taxon>Bacteria</taxon>
        <taxon>Pseudomonadati</taxon>
        <taxon>Bacteroidota</taxon>
        <taxon>Bacteroidia</taxon>
        <taxon>Bacteroidales</taxon>
        <taxon>Prevotellaceae</taxon>
        <taxon>Segatella</taxon>
    </lineage>
</organism>
<evidence type="ECO:0000313" key="5">
    <source>
        <dbReference type="EMBL" id="RGU97538.1"/>
    </source>
</evidence>
<keyword evidence="1" id="KW-0175">Coiled coil</keyword>
<evidence type="ECO:0000313" key="9">
    <source>
        <dbReference type="Proteomes" id="UP000480425"/>
    </source>
</evidence>
<proteinExistence type="predicted"/>
<evidence type="ECO:0000313" key="4">
    <source>
        <dbReference type="EMBL" id="MQO56795.1"/>
    </source>
</evidence>
<protein>
    <submittedName>
        <fullName evidence="2">Uncharacterized protein</fullName>
    </submittedName>
</protein>
<dbReference type="Proteomes" id="UP000421408">
    <property type="component" value="Unassembled WGS sequence"/>
</dbReference>
<evidence type="ECO:0000256" key="1">
    <source>
        <dbReference type="SAM" id="Coils"/>
    </source>
</evidence>
<dbReference type="RefSeq" id="WP_118079755.1">
    <property type="nucleotide sequence ID" value="NZ_JAHRGK010000009.1"/>
</dbReference>
<dbReference type="EMBL" id="VZCB01000083">
    <property type="protein sequence ID" value="MQN81603.1"/>
    <property type="molecule type" value="Genomic_DNA"/>
</dbReference>
<accession>A0A3R6AZB7</accession>